<dbReference type="GO" id="GO:0005737">
    <property type="term" value="C:cytoplasm"/>
    <property type="evidence" value="ECO:0007669"/>
    <property type="project" value="UniProtKB-SubCell"/>
</dbReference>
<evidence type="ECO:0000313" key="6">
    <source>
        <dbReference type="EMBL" id="AUD77962.1"/>
    </source>
</evidence>
<keyword evidence="2 5" id="KW-0808">Transferase</keyword>
<dbReference type="Gene3D" id="3.40.1280.10">
    <property type="match status" value="1"/>
</dbReference>
<comment type="subcellular location">
    <subcellularLocation>
        <location evidence="5">Cytoplasm</location>
    </subcellularLocation>
</comment>
<sequence>MQVRLLTVGQKMPAWVEQGFQEYAKRFPNDFKLELVEVAAEKRGKNADISRITEKEGKALLAQIQSSDWVVALDVKGKSFSTAQLAQQIEHWQQHYPNLVLLVGGPEGLSEECLARANQKWSLSALTFPHPLVRIIVAESLYRAWSVTVNHPYHRE</sequence>
<evidence type="ECO:0000256" key="4">
    <source>
        <dbReference type="ARBA" id="ARBA00038303"/>
    </source>
</evidence>
<comment type="similarity">
    <text evidence="4 5">Belongs to the RNA methyltransferase RlmH family.</text>
</comment>
<reference evidence="6 7" key="1">
    <citation type="submission" date="2017-12" db="EMBL/GenBank/DDBJ databases">
        <title>Kangiella profundi FT102 completed genome.</title>
        <authorList>
            <person name="Xu J."/>
            <person name="Wang J."/>
            <person name="Lu Y."/>
        </authorList>
    </citation>
    <scope>NUCLEOTIDE SEQUENCE [LARGE SCALE GENOMIC DNA]</scope>
    <source>
        <strain evidence="6 7">FT102</strain>
    </source>
</reference>
<keyword evidence="1 5" id="KW-0489">Methyltransferase</keyword>
<evidence type="ECO:0000256" key="1">
    <source>
        <dbReference type="ARBA" id="ARBA00022603"/>
    </source>
</evidence>
<comment type="function">
    <text evidence="5">Specifically methylates the pseudouridine at position 1915 (m3Psi1915) in 23S rRNA.</text>
</comment>
<organism evidence="6 7">
    <name type="scientific">Kangiella profundi</name>
    <dbReference type="NCBI Taxonomy" id="1561924"/>
    <lineage>
        <taxon>Bacteria</taxon>
        <taxon>Pseudomonadati</taxon>
        <taxon>Pseudomonadota</taxon>
        <taxon>Gammaproteobacteria</taxon>
        <taxon>Kangiellales</taxon>
        <taxon>Kangiellaceae</taxon>
        <taxon>Kangiella</taxon>
    </lineage>
</organism>
<dbReference type="Proteomes" id="UP000232693">
    <property type="component" value="Chromosome"/>
</dbReference>
<dbReference type="HAMAP" id="MF_00658">
    <property type="entry name" value="23SrRNA_methyltr_H"/>
    <property type="match status" value="1"/>
</dbReference>
<protein>
    <recommendedName>
        <fullName evidence="5">Ribosomal RNA large subunit methyltransferase H</fullName>
        <ecNumber evidence="5">2.1.1.177</ecNumber>
    </recommendedName>
    <alternativeName>
        <fullName evidence="5">23S rRNA (pseudouridine1915-N3)-methyltransferase</fullName>
    </alternativeName>
    <alternativeName>
        <fullName evidence="5">23S rRNA m3Psi1915 methyltransferase</fullName>
    </alternativeName>
    <alternativeName>
        <fullName evidence="5">rRNA (pseudouridine-N3-)-methyltransferase RlmH</fullName>
    </alternativeName>
</protein>
<dbReference type="SUPFAM" id="SSF75217">
    <property type="entry name" value="alpha/beta knot"/>
    <property type="match status" value="1"/>
</dbReference>
<dbReference type="PANTHER" id="PTHR33603">
    <property type="entry name" value="METHYLTRANSFERASE"/>
    <property type="match status" value="1"/>
</dbReference>
<feature type="binding site" evidence="5">
    <location>
        <position position="73"/>
    </location>
    <ligand>
        <name>S-adenosyl-L-methionine</name>
        <dbReference type="ChEBI" id="CHEBI:59789"/>
    </ligand>
</feature>
<gene>
    <name evidence="5" type="primary">rlmH</name>
    <name evidence="6" type="ORF">CW740_01380</name>
</gene>
<dbReference type="EC" id="2.1.1.177" evidence="5"/>
<dbReference type="Pfam" id="PF02590">
    <property type="entry name" value="SPOUT_MTase"/>
    <property type="match status" value="1"/>
</dbReference>
<dbReference type="NCBIfam" id="NF000986">
    <property type="entry name" value="PRK00103.1-4"/>
    <property type="match status" value="1"/>
</dbReference>
<evidence type="ECO:0000256" key="3">
    <source>
        <dbReference type="ARBA" id="ARBA00022691"/>
    </source>
</evidence>
<dbReference type="PIRSF" id="PIRSF004505">
    <property type="entry name" value="MT_bac"/>
    <property type="match status" value="1"/>
</dbReference>
<keyword evidence="5" id="KW-0963">Cytoplasm</keyword>
<feature type="binding site" evidence="5">
    <location>
        <begin position="123"/>
        <end position="128"/>
    </location>
    <ligand>
        <name>S-adenosyl-L-methionine</name>
        <dbReference type="ChEBI" id="CHEBI:59789"/>
    </ligand>
</feature>
<dbReference type="OrthoDB" id="9806643at2"/>
<dbReference type="PANTHER" id="PTHR33603:SF1">
    <property type="entry name" value="RIBOSOMAL RNA LARGE SUBUNIT METHYLTRANSFERASE H"/>
    <property type="match status" value="1"/>
</dbReference>
<dbReference type="EMBL" id="CP025120">
    <property type="protein sequence ID" value="AUD77962.1"/>
    <property type="molecule type" value="Genomic_DNA"/>
</dbReference>
<dbReference type="RefSeq" id="WP_106645875.1">
    <property type="nucleotide sequence ID" value="NZ_BMGO01000001.1"/>
</dbReference>
<evidence type="ECO:0000313" key="7">
    <source>
        <dbReference type="Proteomes" id="UP000232693"/>
    </source>
</evidence>
<keyword evidence="7" id="KW-1185">Reference proteome</keyword>
<dbReference type="KEGG" id="kpd:CW740_01380"/>
<dbReference type="NCBIfam" id="TIGR00246">
    <property type="entry name" value="tRNA_RlmH_YbeA"/>
    <property type="match status" value="1"/>
</dbReference>
<name>A0A2K9AK06_9GAMM</name>
<dbReference type="InterPro" id="IPR029026">
    <property type="entry name" value="tRNA_m1G_MTases_N"/>
</dbReference>
<accession>A0A2K9AK06</accession>
<dbReference type="InterPro" id="IPR003742">
    <property type="entry name" value="RlmH-like"/>
</dbReference>
<evidence type="ECO:0000256" key="5">
    <source>
        <dbReference type="HAMAP-Rule" id="MF_00658"/>
    </source>
</evidence>
<dbReference type="AlphaFoldDB" id="A0A2K9AK06"/>
<evidence type="ECO:0000256" key="2">
    <source>
        <dbReference type="ARBA" id="ARBA00022679"/>
    </source>
</evidence>
<keyword evidence="5" id="KW-0698">rRNA processing</keyword>
<comment type="subunit">
    <text evidence="5">Homodimer.</text>
</comment>
<dbReference type="InterPro" id="IPR029028">
    <property type="entry name" value="Alpha/beta_knot_MTases"/>
</dbReference>
<dbReference type="CDD" id="cd18081">
    <property type="entry name" value="RlmH-like"/>
    <property type="match status" value="1"/>
</dbReference>
<comment type="catalytic activity">
    <reaction evidence="5">
        <text>pseudouridine(1915) in 23S rRNA + S-adenosyl-L-methionine = N(3)-methylpseudouridine(1915) in 23S rRNA + S-adenosyl-L-homocysteine + H(+)</text>
        <dbReference type="Rhea" id="RHEA:42752"/>
        <dbReference type="Rhea" id="RHEA-COMP:10221"/>
        <dbReference type="Rhea" id="RHEA-COMP:10222"/>
        <dbReference type="ChEBI" id="CHEBI:15378"/>
        <dbReference type="ChEBI" id="CHEBI:57856"/>
        <dbReference type="ChEBI" id="CHEBI:59789"/>
        <dbReference type="ChEBI" id="CHEBI:65314"/>
        <dbReference type="ChEBI" id="CHEBI:74486"/>
        <dbReference type="EC" id="2.1.1.177"/>
    </reaction>
</comment>
<proteinExistence type="inferred from homology"/>
<feature type="binding site" evidence="5">
    <location>
        <position position="104"/>
    </location>
    <ligand>
        <name>S-adenosyl-L-methionine</name>
        <dbReference type="ChEBI" id="CHEBI:59789"/>
    </ligand>
</feature>
<keyword evidence="3 5" id="KW-0949">S-adenosyl-L-methionine</keyword>
<dbReference type="NCBIfam" id="NF000984">
    <property type="entry name" value="PRK00103.1-1"/>
    <property type="match status" value="1"/>
</dbReference>
<dbReference type="GO" id="GO:0070038">
    <property type="term" value="F:rRNA (pseudouridine-N3-)-methyltransferase activity"/>
    <property type="evidence" value="ECO:0007669"/>
    <property type="project" value="UniProtKB-UniRule"/>
</dbReference>